<evidence type="ECO:0000256" key="3">
    <source>
        <dbReference type="ARBA" id="ARBA00022989"/>
    </source>
</evidence>
<accession>A0A0F9MHQ8</accession>
<dbReference type="Pfam" id="PF09685">
    <property type="entry name" value="MamF_MmsF"/>
    <property type="match status" value="1"/>
</dbReference>
<reference evidence="6" key="1">
    <citation type="journal article" date="2015" name="Nature">
        <title>Complex archaea that bridge the gap between prokaryotes and eukaryotes.</title>
        <authorList>
            <person name="Spang A."/>
            <person name="Saw J.H."/>
            <person name="Jorgensen S.L."/>
            <person name="Zaremba-Niedzwiedzka K."/>
            <person name="Martijn J."/>
            <person name="Lind A.E."/>
            <person name="van Eijk R."/>
            <person name="Schleper C."/>
            <person name="Guy L."/>
            <person name="Ettema T.J."/>
        </authorList>
    </citation>
    <scope>NUCLEOTIDE SEQUENCE</scope>
</reference>
<organism evidence="6">
    <name type="scientific">marine sediment metagenome</name>
    <dbReference type="NCBI Taxonomy" id="412755"/>
    <lineage>
        <taxon>unclassified sequences</taxon>
        <taxon>metagenomes</taxon>
        <taxon>ecological metagenomes</taxon>
    </lineage>
</organism>
<proteinExistence type="predicted"/>
<evidence type="ECO:0000256" key="4">
    <source>
        <dbReference type="ARBA" id="ARBA00023136"/>
    </source>
</evidence>
<name>A0A0F9MHQ8_9ZZZZ</name>
<evidence type="ECO:0000256" key="1">
    <source>
        <dbReference type="ARBA" id="ARBA00004141"/>
    </source>
</evidence>
<dbReference type="EMBL" id="LAZR01004811">
    <property type="protein sequence ID" value="KKN05394.1"/>
    <property type="molecule type" value="Genomic_DNA"/>
</dbReference>
<dbReference type="AlphaFoldDB" id="A0A0F9MHQ8"/>
<evidence type="ECO:0000313" key="6">
    <source>
        <dbReference type="EMBL" id="KKN05394.1"/>
    </source>
</evidence>
<feature type="transmembrane region" description="Helical" evidence="5">
    <location>
        <begin position="45"/>
        <end position="63"/>
    </location>
</feature>
<comment type="caution">
    <text evidence="6">The sequence shown here is derived from an EMBL/GenBank/DDBJ whole genome shotgun (WGS) entry which is preliminary data.</text>
</comment>
<evidence type="ECO:0000256" key="2">
    <source>
        <dbReference type="ARBA" id="ARBA00022692"/>
    </source>
</evidence>
<dbReference type="InterPro" id="IPR019109">
    <property type="entry name" value="MamF_MmsF"/>
</dbReference>
<comment type="subcellular location">
    <subcellularLocation>
        <location evidence="1">Membrane</location>
        <topology evidence="1">Multi-pass membrane protein</topology>
    </subcellularLocation>
</comment>
<protein>
    <recommendedName>
        <fullName evidence="7">Chloroplast import component protein (Tic20)</fullName>
    </recommendedName>
</protein>
<keyword evidence="4 5" id="KW-0472">Membrane</keyword>
<sequence length="109" mass="12523">MDNNIIKEGKTTACVAYFTLVGALIAISMNNESKNEFARFHTRQAFGLHLFFLGFALFLSVWFNVYAFYGLYIGYLVLWGYGFVGAIQEKKQSVPIVGDYFQKWFTFIS</sequence>
<feature type="transmembrane region" description="Helical" evidence="5">
    <location>
        <begin position="69"/>
        <end position="87"/>
    </location>
</feature>
<keyword evidence="3 5" id="KW-1133">Transmembrane helix</keyword>
<gene>
    <name evidence="6" type="ORF">LCGC14_1087810</name>
</gene>
<evidence type="ECO:0000256" key="5">
    <source>
        <dbReference type="SAM" id="Phobius"/>
    </source>
</evidence>
<feature type="transmembrane region" description="Helical" evidence="5">
    <location>
        <begin position="15"/>
        <end position="33"/>
    </location>
</feature>
<keyword evidence="2 5" id="KW-0812">Transmembrane</keyword>
<evidence type="ECO:0008006" key="7">
    <source>
        <dbReference type="Google" id="ProtNLM"/>
    </source>
</evidence>